<keyword evidence="3 5" id="KW-0285">Flavoprotein</keyword>
<keyword evidence="4 5" id="KW-0274">FAD</keyword>
<dbReference type="PANTHER" id="PTHR43884">
    <property type="entry name" value="ACYL-COA DEHYDROGENASE"/>
    <property type="match status" value="1"/>
</dbReference>
<evidence type="ECO:0000259" key="6">
    <source>
        <dbReference type="Pfam" id="PF00441"/>
    </source>
</evidence>
<dbReference type="InterPro" id="IPR009100">
    <property type="entry name" value="AcylCoA_DH/oxidase_NM_dom_sf"/>
</dbReference>
<comment type="caution">
    <text evidence="9">The sequence shown here is derived from an EMBL/GenBank/DDBJ whole genome shotgun (WGS) entry which is preliminary data.</text>
</comment>
<dbReference type="AlphaFoldDB" id="A0A5M7BUV6"/>
<dbReference type="SMR" id="A0A5M7BUV6"/>
<gene>
    <name evidence="9" type="ORF">F1721_23990</name>
</gene>
<dbReference type="PANTHER" id="PTHR43884:SF9">
    <property type="entry name" value="COMPLEX I ASSEMBLY FACTOR ACAD9, MITOCHONDRIAL"/>
    <property type="match status" value="1"/>
</dbReference>
<dbReference type="GO" id="GO:0050660">
    <property type="term" value="F:flavin adenine dinucleotide binding"/>
    <property type="evidence" value="ECO:0007669"/>
    <property type="project" value="InterPro"/>
</dbReference>
<dbReference type="Gene3D" id="2.40.110.10">
    <property type="entry name" value="Butyryl-CoA Dehydrogenase, subunit A, domain 2"/>
    <property type="match status" value="1"/>
</dbReference>
<dbReference type="InterPro" id="IPR046373">
    <property type="entry name" value="Acyl-CoA_Oxase/DH_mid-dom_sf"/>
</dbReference>
<reference evidence="9 10" key="1">
    <citation type="submission" date="2019-09" db="EMBL/GenBank/DDBJ databases">
        <title>Draft genome sequence of the thermophilic Saccharopolyspora hirsuta VKM Ac-666T.</title>
        <authorList>
            <person name="Lobastova T.G."/>
            <person name="Fokina V."/>
            <person name="Bragin E.Y."/>
            <person name="Shtratnikova V.Y."/>
            <person name="Starodumova I.P."/>
            <person name="Tarlachkov S.V."/>
            <person name="Donova M.V."/>
        </authorList>
    </citation>
    <scope>NUCLEOTIDE SEQUENCE [LARGE SCALE GENOMIC DNA]</scope>
    <source>
        <strain evidence="9 10">VKM Ac-666</strain>
    </source>
</reference>
<dbReference type="EMBL" id="VWPH01000011">
    <property type="protein sequence ID" value="KAA5830155.1"/>
    <property type="molecule type" value="Genomic_DNA"/>
</dbReference>
<dbReference type="RefSeq" id="WP_150069009.1">
    <property type="nucleotide sequence ID" value="NZ_VWPH01000011.1"/>
</dbReference>
<dbReference type="InterPro" id="IPR037069">
    <property type="entry name" value="AcylCoA_DH/ox_N_sf"/>
</dbReference>
<dbReference type="Pfam" id="PF00441">
    <property type="entry name" value="Acyl-CoA_dh_1"/>
    <property type="match status" value="1"/>
</dbReference>
<name>A0A5M7BUV6_SACHI</name>
<dbReference type="InterPro" id="IPR013786">
    <property type="entry name" value="AcylCoA_DH/ox_N"/>
</dbReference>
<evidence type="ECO:0000256" key="3">
    <source>
        <dbReference type="ARBA" id="ARBA00022630"/>
    </source>
</evidence>
<dbReference type="OrthoDB" id="8174998at2"/>
<feature type="domain" description="Acyl-CoA oxidase/dehydrogenase middle" evidence="7">
    <location>
        <begin position="127"/>
        <end position="221"/>
    </location>
</feature>
<evidence type="ECO:0000313" key="10">
    <source>
        <dbReference type="Proteomes" id="UP000323946"/>
    </source>
</evidence>
<dbReference type="Pfam" id="PF02770">
    <property type="entry name" value="Acyl-CoA_dh_M"/>
    <property type="match status" value="1"/>
</dbReference>
<evidence type="ECO:0000259" key="7">
    <source>
        <dbReference type="Pfam" id="PF02770"/>
    </source>
</evidence>
<dbReference type="Proteomes" id="UP000323946">
    <property type="component" value="Unassembled WGS sequence"/>
</dbReference>
<keyword evidence="10" id="KW-1185">Reference proteome</keyword>
<evidence type="ECO:0000259" key="8">
    <source>
        <dbReference type="Pfam" id="PF02771"/>
    </source>
</evidence>
<dbReference type="Gene3D" id="1.20.140.10">
    <property type="entry name" value="Butyryl-CoA Dehydrogenase, subunit A, domain 3"/>
    <property type="match status" value="1"/>
</dbReference>
<comment type="cofactor">
    <cofactor evidence="1 5">
        <name>FAD</name>
        <dbReference type="ChEBI" id="CHEBI:57692"/>
    </cofactor>
</comment>
<dbReference type="Gene3D" id="1.10.540.10">
    <property type="entry name" value="Acyl-CoA dehydrogenase/oxidase, N-terminal domain"/>
    <property type="match status" value="1"/>
</dbReference>
<proteinExistence type="inferred from homology"/>
<accession>A0A5M7BUV6</accession>
<dbReference type="Pfam" id="PF02771">
    <property type="entry name" value="Acyl-CoA_dh_N"/>
    <property type="match status" value="1"/>
</dbReference>
<keyword evidence="5" id="KW-0560">Oxidoreductase</keyword>
<dbReference type="SUPFAM" id="SSF56645">
    <property type="entry name" value="Acyl-CoA dehydrogenase NM domain-like"/>
    <property type="match status" value="1"/>
</dbReference>
<evidence type="ECO:0000256" key="5">
    <source>
        <dbReference type="RuleBase" id="RU362125"/>
    </source>
</evidence>
<evidence type="ECO:0000256" key="1">
    <source>
        <dbReference type="ARBA" id="ARBA00001974"/>
    </source>
</evidence>
<dbReference type="InterPro" id="IPR036250">
    <property type="entry name" value="AcylCo_DH-like_C"/>
</dbReference>
<dbReference type="GO" id="GO:0003995">
    <property type="term" value="F:acyl-CoA dehydrogenase activity"/>
    <property type="evidence" value="ECO:0007669"/>
    <property type="project" value="TreeGrafter"/>
</dbReference>
<evidence type="ECO:0000313" key="9">
    <source>
        <dbReference type="EMBL" id="KAA5830155.1"/>
    </source>
</evidence>
<evidence type="ECO:0000256" key="2">
    <source>
        <dbReference type="ARBA" id="ARBA00009347"/>
    </source>
</evidence>
<evidence type="ECO:0000256" key="4">
    <source>
        <dbReference type="ARBA" id="ARBA00022827"/>
    </source>
</evidence>
<sequence>MEPTDHCATTPNAVSHLLEFLRRYTRERLDSRRMDERRAYPTSFIPDLAAEGLFGLQIPKSHLGMGLSNTDALRVMTQLGAIDANLLILTAVHNTLGVPPIQGFAQPAVRDAVLPELAQGRRLVTSAISEPGMGSHVRAISTRAVKQPDGSYVINGGKQWISLGADAAYVNVFARLIDERGQDAGITGFVVDTSTPGYIGGPEVLTLGLKVVPQNSLTFDNLRVPAESLLGAEGQGLLAAKTAFTKGRVNLAAGAQGAMMRSLELALRFTQRREVATGNLAENGRIHQILADSVAATQAVGALVRHIGARLDAGEKVADPLYFVAKILGCELGFEVVDRCVQLLGARGYVDTNVVAQHFRDYRLFRIFEGSTEAITVYLGTTFLAAPGRFMELVGQFDAAPQVHDLAERVDKLTTLATAGAQQRHVLANVVGELACWSILAALTSEIANRSEMHPHTAAWCERQLRERLRSAESGMPFVDLPTVDEVANHITGYQSLIGDIDQRRPGEQNELDPLLRR</sequence>
<feature type="domain" description="Acyl-CoA dehydrogenase/oxidase C-terminal" evidence="6">
    <location>
        <begin position="234"/>
        <end position="373"/>
    </location>
</feature>
<feature type="domain" description="Acyl-CoA dehydrogenase/oxidase N-terminal" evidence="8">
    <location>
        <begin position="19"/>
        <end position="120"/>
    </location>
</feature>
<dbReference type="SUPFAM" id="SSF47203">
    <property type="entry name" value="Acyl-CoA dehydrogenase C-terminal domain-like"/>
    <property type="match status" value="1"/>
</dbReference>
<comment type="similarity">
    <text evidence="2 5">Belongs to the acyl-CoA dehydrogenase family.</text>
</comment>
<organism evidence="9 10">
    <name type="scientific">Saccharopolyspora hirsuta</name>
    <dbReference type="NCBI Taxonomy" id="1837"/>
    <lineage>
        <taxon>Bacteria</taxon>
        <taxon>Bacillati</taxon>
        <taxon>Actinomycetota</taxon>
        <taxon>Actinomycetes</taxon>
        <taxon>Pseudonocardiales</taxon>
        <taxon>Pseudonocardiaceae</taxon>
        <taxon>Saccharopolyspora</taxon>
    </lineage>
</organism>
<dbReference type="InterPro" id="IPR006091">
    <property type="entry name" value="Acyl-CoA_Oxase/DH_mid-dom"/>
</dbReference>
<dbReference type="CDD" id="cd00567">
    <property type="entry name" value="ACAD"/>
    <property type="match status" value="1"/>
</dbReference>
<protein>
    <submittedName>
        <fullName evidence="9">Acyl-CoA dehydrogenase</fullName>
    </submittedName>
</protein>
<dbReference type="InterPro" id="IPR009075">
    <property type="entry name" value="AcylCo_DH/oxidase_C"/>
</dbReference>